<keyword evidence="1" id="KW-0805">Transcription regulation</keyword>
<organism evidence="5 6">
    <name type="scientific">Ohtaekwangia kribbensis</name>
    <dbReference type="NCBI Taxonomy" id="688913"/>
    <lineage>
        <taxon>Bacteria</taxon>
        <taxon>Pseudomonadati</taxon>
        <taxon>Bacteroidota</taxon>
        <taxon>Cytophagia</taxon>
        <taxon>Cytophagales</taxon>
        <taxon>Fulvivirgaceae</taxon>
        <taxon>Ohtaekwangia</taxon>
    </lineage>
</organism>
<evidence type="ECO:0000256" key="1">
    <source>
        <dbReference type="ARBA" id="ARBA00023015"/>
    </source>
</evidence>
<dbReference type="PANTHER" id="PTHR33204:SF29">
    <property type="entry name" value="TRANSCRIPTIONAL REGULATOR"/>
    <property type="match status" value="1"/>
</dbReference>
<name>A0ABW3JVQ2_9BACT</name>
<reference evidence="6" key="1">
    <citation type="journal article" date="2019" name="Int. J. Syst. Evol. Microbiol.">
        <title>The Global Catalogue of Microorganisms (GCM) 10K type strain sequencing project: providing services to taxonomists for standard genome sequencing and annotation.</title>
        <authorList>
            <consortium name="The Broad Institute Genomics Platform"/>
            <consortium name="The Broad Institute Genome Sequencing Center for Infectious Disease"/>
            <person name="Wu L."/>
            <person name="Ma J."/>
        </authorList>
    </citation>
    <scope>NUCLEOTIDE SEQUENCE [LARGE SCALE GENOMIC DNA]</scope>
    <source>
        <strain evidence="6">CCUG 58938</strain>
    </source>
</reference>
<dbReference type="Proteomes" id="UP001597112">
    <property type="component" value="Unassembled WGS sequence"/>
</dbReference>
<dbReference type="Gene3D" id="1.10.10.10">
    <property type="entry name" value="Winged helix-like DNA-binding domain superfamily/Winged helix DNA-binding domain"/>
    <property type="match status" value="1"/>
</dbReference>
<dbReference type="PROSITE" id="PS51118">
    <property type="entry name" value="HTH_HXLR"/>
    <property type="match status" value="1"/>
</dbReference>
<dbReference type="InterPro" id="IPR036390">
    <property type="entry name" value="WH_DNA-bd_sf"/>
</dbReference>
<accession>A0ABW3JVQ2</accession>
<dbReference type="InterPro" id="IPR002577">
    <property type="entry name" value="HTH_HxlR"/>
</dbReference>
<dbReference type="PANTHER" id="PTHR33204">
    <property type="entry name" value="TRANSCRIPTIONAL REGULATOR, MARR FAMILY"/>
    <property type="match status" value="1"/>
</dbReference>
<feature type="domain" description="HTH hxlR-type" evidence="4">
    <location>
        <begin position="7"/>
        <end position="106"/>
    </location>
</feature>
<keyword evidence="3" id="KW-0804">Transcription</keyword>
<keyword evidence="6" id="KW-1185">Reference proteome</keyword>
<dbReference type="InterPro" id="IPR036388">
    <property type="entry name" value="WH-like_DNA-bd_sf"/>
</dbReference>
<evidence type="ECO:0000259" key="4">
    <source>
        <dbReference type="PROSITE" id="PS51118"/>
    </source>
</evidence>
<keyword evidence="2" id="KW-0238">DNA-binding</keyword>
<evidence type="ECO:0000256" key="2">
    <source>
        <dbReference type="ARBA" id="ARBA00023125"/>
    </source>
</evidence>
<evidence type="ECO:0000256" key="3">
    <source>
        <dbReference type="ARBA" id="ARBA00023163"/>
    </source>
</evidence>
<protein>
    <submittedName>
        <fullName evidence="5">Winged helix-turn-helix transcriptional regulator</fullName>
    </submittedName>
</protein>
<evidence type="ECO:0000313" key="5">
    <source>
        <dbReference type="EMBL" id="MFD0997889.1"/>
    </source>
</evidence>
<sequence length="109" mass="12431">MEEKNMCPVDYAVNLLSGKYKLRILHALLQESPQRFKVLERRITGISPTMLTSQLRELEKDGLIGRTIFATVPPTVEYNITSVGQSTLPMLNEIYKWGLAHQSDNLKKN</sequence>
<dbReference type="EMBL" id="JBHTKA010000001">
    <property type="protein sequence ID" value="MFD0997889.1"/>
    <property type="molecule type" value="Genomic_DNA"/>
</dbReference>
<proteinExistence type="predicted"/>
<evidence type="ECO:0000313" key="6">
    <source>
        <dbReference type="Proteomes" id="UP001597112"/>
    </source>
</evidence>
<dbReference type="SUPFAM" id="SSF46785">
    <property type="entry name" value="Winged helix' DNA-binding domain"/>
    <property type="match status" value="1"/>
</dbReference>
<gene>
    <name evidence="5" type="ORF">ACFQ21_01180</name>
</gene>
<dbReference type="RefSeq" id="WP_377573628.1">
    <property type="nucleotide sequence ID" value="NZ_JBHTKA010000001.1"/>
</dbReference>
<dbReference type="Pfam" id="PF01638">
    <property type="entry name" value="HxlR"/>
    <property type="match status" value="1"/>
</dbReference>
<comment type="caution">
    <text evidence="5">The sequence shown here is derived from an EMBL/GenBank/DDBJ whole genome shotgun (WGS) entry which is preliminary data.</text>
</comment>